<reference evidence="2 3" key="1">
    <citation type="journal article" date="2019" name="Int. J. Syst. Evol. Microbiol.">
        <title>The Global Catalogue of Microorganisms (GCM) 10K type strain sequencing project: providing services to taxonomists for standard genome sequencing and annotation.</title>
        <authorList>
            <consortium name="The Broad Institute Genomics Platform"/>
            <consortium name="The Broad Institute Genome Sequencing Center for Infectious Disease"/>
            <person name="Wu L."/>
            <person name="Ma J."/>
        </authorList>
    </citation>
    <scope>NUCLEOTIDE SEQUENCE [LARGE SCALE GENOMIC DNA]</scope>
    <source>
        <strain evidence="2 3">CGMCC 1.12562</strain>
    </source>
</reference>
<feature type="domain" description="HIT-type" evidence="1">
    <location>
        <begin position="5"/>
        <end position="27"/>
    </location>
</feature>
<dbReference type="GeneID" id="69116959"/>
<gene>
    <name evidence="2" type="ORF">ACFOKC_05210</name>
</gene>
<evidence type="ECO:0000313" key="3">
    <source>
        <dbReference type="Proteomes" id="UP001595660"/>
    </source>
</evidence>
<dbReference type="EMBL" id="JBHRWN010000002">
    <property type="protein sequence ID" value="MFC3477118.1"/>
    <property type="molecule type" value="Genomic_DNA"/>
</dbReference>
<dbReference type="Pfam" id="PF04438">
    <property type="entry name" value="zf-HIT"/>
    <property type="match status" value="1"/>
</dbReference>
<dbReference type="Proteomes" id="UP001595660">
    <property type="component" value="Unassembled WGS sequence"/>
</dbReference>
<keyword evidence="3" id="KW-1185">Reference proteome</keyword>
<name>A0ABD5NDY4_9EURY</name>
<protein>
    <submittedName>
        <fullName evidence="2">Zinc finger HIT domain-containing protein</fullName>
    </submittedName>
</protein>
<dbReference type="AlphaFoldDB" id="A0ABD5NDY4"/>
<comment type="caution">
    <text evidence="2">The sequence shown here is derived from an EMBL/GenBank/DDBJ whole genome shotgun (WGS) entry which is preliminary data.</text>
</comment>
<proteinExistence type="predicted"/>
<evidence type="ECO:0000313" key="2">
    <source>
        <dbReference type="EMBL" id="MFC3477118.1"/>
    </source>
</evidence>
<organism evidence="2 3">
    <name type="scientific">Halobacterium litoreum</name>
    <dbReference type="NCBI Taxonomy" id="2039234"/>
    <lineage>
        <taxon>Archaea</taxon>
        <taxon>Methanobacteriati</taxon>
        <taxon>Methanobacteriota</taxon>
        <taxon>Stenosarchaea group</taxon>
        <taxon>Halobacteria</taxon>
        <taxon>Halobacteriales</taxon>
        <taxon>Halobacteriaceae</taxon>
        <taxon>Halobacterium</taxon>
    </lineage>
</organism>
<dbReference type="InterPro" id="IPR007529">
    <property type="entry name" value="Znf_HIT"/>
</dbReference>
<evidence type="ECO:0000259" key="1">
    <source>
        <dbReference type="Pfam" id="PF04438"/>
    </source>
</evidence>
<sequence length="56" mass="5876">MSVSGLCSVCGNAQAQFTCDRCGAVVCQEHYDAATGFCTECAAEVRRGRGETDGPR</sequence>
<dbReference type="RefSeq" id="WP_232571749.1">
    <property type="nucleotide sequence ID" value="NZ_CP089466.1"/>
</dbReference>
<accession>A0ABD5NDY4</accession>